<evidence type="ECO:0000259" key="12">
    <source>
        <dbReference type="Pfam" id="PF00999"/>
    </source>
</evidence>
<keyword evidence="6 11" id="KW-1133">Transmembrane helix</keyword>
<gene>
    <name evidence="13" type="primary">gerN</name>
    <name evidence="13" type="ORF">H0A61_00753</name>
</gene>
<feature type="transmembrane region" description="Helical" evidence="11">
    <location>
        <begin position="259"/>
        <end position="279"/>
    </location>
</feature>
<dbReference type="InterPro" id="IPR006153">
    <property type="entry name" value="Cation/H_exchanger_TM"/>
</dbReference>
<evidence type="ECO:0000256" key="3">
    <source>
        <dbReference type="ARBA" id="ARBA00022448"/>
    </source>
</evidence>
<keyword evidence="3" id="KW-0813">Transport</keyword>
<evidence type="ECO:0000256" key="9">
    <source>
        <dbReference type="ARBA" id="ARBA00023136"/>
    </source>
</evidence>
<keyword evidence="8" id="KW-0406">Ion transport</keyword>
<name>A0A8A0RJ06_9FIRM</name>
<comment type="subcellular location">
    <subcellularLocation>
        <location evidence="1">Membrane</location>
        <topology evidence="1">Multi-pass membrane protein</topology>
    </subcellularLocation>
</comment>
<keyword evidence="9 11" id="KW-0472">Membrane</keyword>
<evidence type="ECO:0000256" key="5">
    <source>
        <dbReference type="ARBA" id="ARBA00022692"/>
    </source>
</evidence>
<feature type="transmembrane region" description="Helical" evidence="11">
    <location>
        <begin position="85"/>
        <end position="106"/>
    </location>
</feature>
<feature type="transmembrane region" description="Helical" evidence="11">
    <location>
        <begin position="143"/>
        <end position="167"/>
    </location>
</feature>
<evidence type="ECO:0000256" key="2">
    <source>
        <dbReference type="ARBA" id="ARBA00005551"/>
    </source>
</evidence>
<feature type="transmembrane region" description="Helical" evidence="11">
    <location>
        <begin position="173"/>
        <end position="195"/>
    </location>
</feature>
<dbReference type="PANTHER" id="PTHR43562:SF3">
    <property type="entry name" value="SODIUM ION_PROTON EXCHANGER (EUROFUNG)"/>
    <property type="match status" value="1"/>
</dbReference>
<dbReference type="Gene3D" id="1.20.1530.20">
    <property type="match status" value="1"/>
</dbReference>
<proteinExistence type="inferred from homology"/>
<dbReference type="KEGG" id="kme:H0A61_00753"/>
<accession>A0A8A0RJ06</accession>
<dbReference type="GO" id="GO:1902600">
    <property type="term" value="P:proton transmembrane transport"/>
    <property type="evidence" value="ECO:0007669"/>
    <property type="project" value="InterPro"/>
</dbReference>
<feature type="transmembrane region" description="Helical" evidence="11">
    <location>
        <begin position="349"/>
        <end position="368"/>
    </location>
</feature>
<dbReference type="Proteomes" id="UP000662904">
    <property type="component" value="Chromosome"/>
</dbReference>
<feature type="domain" description="Cation/H+ exchanger transmembrane" evidence="12">
    <location>
        <begin position="10"/>
        <end position="373"/>
    </location>
</feature>
<dbReference type="PANTHER" id="PTHR43562">
    <property type="entry name" value="NAPA-TYPE SODIUM/HYDROGEN ANTIPORTER"/>
    <property type="match status" value="1"/>
</dbReference>
<dbReference type="RefSeq" id="WP_206708646.1">
    <property type="nucleotide sequence ID" value="NZ_CP059066.1"/>
</dbReference>
<dbReference type="AlphaFoldDB" id="A0A8A0RJ06"/>
<keyword evidence="5 11" id="KW-0812">Transmembrane</keyword>
<keyword evidence="7" id="KW-0915">Sodium</keyword>
<keyword evidence="4" id="KW-0050">Antiport</keyword>
<sequence>MSLLELAVILLTTKIMGFISKRFAQPAVLGELLAGLILGPSLLGIIKDSSMLRDLAEIGVILLMFIAGLETDVQELAESGKSSSLTALGGVILPLAGGTLFALYFGKTLTQSLFLGTVLTATSVSISVQTLMEMNKLKSREGITILGAAVIDDILGIIILTMVAGYIMGTNSLGLLIIKMTGFFVLTYIFGRVLVRKLARLFAHAPIKEGLTTITLVIIFVFAYLAERAGIAAIIGAYMAGLLFSNAPYRDKISHRMHVIAYSLFVPIFFISIGVRAQIKMAAVSVPFVLLFIAVAVLSKAIGCGIGAYLSGFNPMGAIRIGTGMIARGEVALIVGSLGLKMGIIDKSIFSIIVVMVIFTTLVTPILLKTVFKTKETYQEG</sequence>
<dbReference type="GO" id="GO:0006814">
    <property type="term" value="P:sodium ion transport"/>
    <property type="evidence" value="ECO:0007669"/>
    <property type="project" value="UniProtKB-KW"/>
</dbReference>
<evidence type="ECO:0000256" key="1">
    <source>
        <dbReference type="ARBA" id="ARBA00004141"/>
    </source>
</evidence>
<dbReference type="Pfam" id="PF00999">
    <property type="entry name" value="Na_H_Exchanger"/>
    <property type="match status" value="1"/>
</dbReference>
<dbReference type="EMBL" id="CP059066">
    <property type="protein sequence ID" value="QSQ08431.1"/>
    <property type="molecule type" value="Genomic_DNA"/>
</dbReference>
<comment type="similarity">
    <text evidence="2">Belongs to the monovalent cation:proton antiporter 2 (CPA2) transporter (TC 2.A.37) family.</text>
</comment>
<keyword evidence="14" id="KW-1185">Reference proteome</keyword>
<organism evidence="13 14">
    <name type="scientific">Koleobacter methoxysyntrophicus</name>
    <dbReference type="NCBI Taxonomy" id="2751313"/>
    <lineage>
        <taxon>Bacteria</taxon>
        <taxon>Bacillati</taxon>
        <taxon>Bacillota</taxon>
        <taxon>Clostridia</taxon>
        <taxon>Koleobacterales</taxon>
        <taxon>Koleobacteraceae</taxon>
        <taxon>Koleobacter</taxon>
    </lineage>
</organism>
<evidence type="ECO:0000256" key="7">
    <source>
        <dbReference type="ARBA" id="ARBA00023053"/>
    </source>
</evidence>
<evidence type="ECO:0000256" key="10">
    <source>
        <dbReference type="ARBA" id="ARBA00023201"/>
    </source>
</evidence>
<keyword evidence="10" id="KW-0739">Sodium transport</keyword>
<evidence type="ECO:0000313" key="14">
    <source>
        <dbReference type="Proteomes" id="UP000662904"/>
    </source>
</evidence>
<evidence type="ECO:0000256" key="11">
    <source>
        <dbReference type="SAM" id="Phobius"/>
    </source>
</evidence>
<evidence type="ECO:0000256" key="8">
    <source>
        <dbReference type="ARBA" id="ARBA00023065"/>
    </source>
</evidence>
<feature type="transmembrane region" description="Helical" evidence="11">
    <location>
        <begin position="285"/>
        <end position="310"/>
    </location>
</feature>
<evidence type="ECO:0000256" key="6">
    <source>
        <dbReference type="ARBA" id="ARBA00022989"/>
    </source>
</evidence>
<reference evidence="13" key="1">
    <citation type="submission" date="2020-07" db="EMBL/GenBank/DDBJ databases">
        <title>Koleobacter methoxysyntrophicus gen. nov., sp. nov., a novel anaerobic bacterium isolated from deep subsurface oil field and proposal of Koleobacterales ord. nov. in the phylum Firmicutes.</title>
        <authorList>
            <person name="Sakamoto S."/>
            <person name="Tamaki H."/>
        </authorList>
    </citation>
    <scope>NUCLEOTIDE SEQUENCE</scope>
    <source>
        <strain evidence="13">NRmbB1</strain>
    </source>
</reference>
<evidence type="ECO:0000313" key="13">
    <source>
        <dbReference type="EMBL" id="QSQ08431.1"/>
    </source>
</evidence>
<dbReference type="GO" id="GO:0015297">
    <property type="term" value="F:antiporter activity"/>
    <property type="evidence" value="ECO:0007669"/>
    <property type="project" value="UniProtKB-KW"/>
</dbReference>
<feature type="transmembrane region" description="Helical" evidence="11">
    <location>
        <begin position="27"/>
        <end position="46"/>
    </location>
</feature>
<evidence type="ECO:0000256" key="4">
    <source>
        <dbReference type="ARBA" id="ARBA00022449"/>
    </source>
</evidence>
<dbReference type="InterPro" id="IPR038770">
    <property type="entry name" value="Na+/solute_symporter_sf"/>
</dbReference>
<dbReference type="GO" id="GO:0016020">
    <property type="term" value="C:membrane"/>
    <property type="evidence" value="ECO:0007669"/>
    <property type="project" value="UniProtKB-SubCell"/>
</dbReference>
<protein>
    <submittedName>
        <fullName evidence="13">Na(+)/H(+)-K(+) antiporter GerN</fullName>
    </submittedName>
</protein>